<dbReference type="Proteomes" id="UP001138460">
    <property type="component" value="Unassembled WGS sequence"/>
</dbReference>
<protein>
    <submittedName>
        <fullName evidence="1">Uncharacterized protein</fullName>
    </submittedName>
</protein>
<dbReference type="EMBL" id="NWTM01000001">
    <property type="protein sequence ID" value="RYC44588.1"/>
    <property type="molecule type" value="Genomic_DNA"/>
</dbReference>
<name>A0A9X8JIY6_9GAMM</name>
<dbReference type="RefSeq" id="WP_129711343.1">
    <property type="nucleotide sequence ID" value="NZ_JBEHFA010000003.1"/>
</dbReference>
<gene>
    <name evidence="1" type="ORF">CLR69_06090</name>
</gene>
<accession>A0A9X8JIY6</accession>
<sequence length="216" mass="24781">MSNDGELFVGIINLEHRDDRRRESLDELQKASINTNDDVFFKATYIERFGALGASISHANILAKYLSTTSAPYALILEDDFEIVDKVNFLSNINIIIENSNSWDVFLLSHNTAIAIEATTINDCYRVVNSQTASGYIVKRDFAPQLIQIFFESVVNLEKFKNYQIETRQQLAHFYCLDILWKNLQTSHRFLAQIPALIKQRKSFSDIEKTVVDYGV</sequence>
<keyword evidence="2" id="KW-1185">Reference proteome</keyword>
<reference evidence="1 2" key="1">
    <citation type="journal article" date="2018" name="Syst. Appl. Microbiol.">
        <title>Pectobacterium zantedeschiae sp. nov. a new species of a soft rot pathogen isolated from Calla lily (Zantedeschia spp.).</title>
        <authorList>
            <person name="Waleron M."/>
            <person name="Misztak A."/>
            <person name="Waleron M."/>
            <person name="Franczuk M."/>
            <person name="Jonca J."/>
            <person name="Wielgomas B."/>
            <person name="Mikicinski A."/>
            <person name="Popovic T."/>
            <person name="Waleron K."/>
        </authorList>
    </citation>
    <scope>NUCLEOTIDE SEQUENCE [LARGE SCALE GENOMIC DNA]</scope>
    <source>
        <strain evidence="1 2">9M</strain>
    </source>
</reference>
<proteinExistence type="predicted"/>
<dbReference type="AlphaFoldDB" id="A0A9X8JIY6"/>
<organism evidence="1 2">
    <name type="scientific">Pectobacterium zantedeschiae</name>
    <dbReference type="NCBI Taxonomy" id="2034769"/>
    <lineage>
        <taxon>Bacteria</taxon>
        <taxon>Pseudomonadati</taxon>
        <taxon>Pseudomonadota</taxon>
        <taxon>Gammaproteobacteria</taxon>
        <taxon>Enterobacterales</taxon>
        <taxon>Pectobacteriaceae</taxon>
        <taxon>Pectobacterium</taxon>
    </lineage>
</organism>
<evidence type="ECO:0000313" key="2">
    <source>
        <dbReference type="Proteomes" id="UP001138460"/>
    </source>
</evidence>
<comment type="caution">
    <text evidence="1">The sequence shown here is derived from an EMBL/GenBank/DDBJ whole genome shotgun (WGS) entry which is preliminary data.</text>
</comment>
<dbReference type="OrthoDB" id="5862897at2"/>
<evidence type="ECO:0000313" key="1">
    <source>
        <dbReference type="EMBL" id="RYC44588.1"/>
    </source>
</evidence>